<organism evidence="1 2">
    <name type="scientific">Shewanella salipaludis</name>
    <dbReference type="NCBI Taxonomy" id="2723052"/>
    <lineage>
        <taxon>Bacteria</taxon>
        <taxon>Pseudomonadati</taxon>
        <taxon>Pseudomonadota</taxon>
        <taxon>Gammaproteobacteria</taxon>
        <taxon>Alteromonadales</taxon>
        <taxon>Shewanellaceae</taxon>
        <taxon>Shewanella</taxon>
    </lineage>
</organism>
<accession>A0A972G2W9</accession>
<gene>
    <name evidence="1" type="ORF">HC757_15230</name>
</gene>
<name>A0A972G2W9_9GAMM</name>
<proteinExistence type="predicted"/>
<dbReference type="Proteomes" id="UP000737113">
    <property type="component" value="Unassembled WGS sequence"/>
</dbReference>
<dbReference type="AlphaFoldDB" id="A0A972G2W9"/>
<reference evidence="1" key="1">
    <citation type="submission" date="2020-04" db="EMBL/GenBank/DDBJ databases">
        <title>Description of Shewanella salipaludis sp. nov., isolated from a salt marsh.</title>
        <authorList>
            <person name="Park S."/>
            <person name="Yoon J.-H."/>
        </authorList>
    </citation>
    <scope>NUCLEOTIDE SEQUENCE</scope>
    <source>
        <strain evidence="1">SHSM-M6</strain>
    </source>
</reference>
<dbReference type="RefSeq" id="WP_169565241.1">
    <property type="nucleotide sequence ID" value="NZ_JAAXYH010000013.1"/>
</dbReference>
<comment type="caution">
    <text evidence="1">The sequence shown here is derived from an EMBL/GenBank/DDBJ whole genome shotgun (WGS) entry which is preliminary data.</text>
</comment>
<evidence type="ECO:0000313" key="2">
    <source>
        <dbReference type="Proteomes" id="UP000737113"/>
    </source>
</evidence>
<dbReference type="EMBL" id="JAAXYH010000013">
    <property type="protein sequence ID" value="NMH66511.1"/>
    <property type="molecule type" value="Genomic_DNA"/>
</dbReference>
<protein>
    <submittedName>
        <fullName evidence="1">Uncharacterized protein</fullName>
    </submittedName>
</protein>
<evidence type="ECO:0000313" key="1">
    <source>
        <dbReference type="EMBL" id="NMH66511.1"/>
    </source>
</evidence>
<keyword evidence="2" id="KW-1185">Reference proteome</keyword>
<sequence>MSIEGKKIYSKNVYFAHKLLFEIAKKASQDTDENPEQAIVSLIFSFNCLEAFINETIGSSELFCGGRRTPQEKELFEQMILLQQEKSSTLDKYKKSKRLFTKKHWNKSESPYKEFEMLRNLRNSIIHRPPEVILGELTIGKWQYTYSSKYERPDKELTYLAQEGVIGSIQGKESWLDLIMTAKFAEWCCKVAMDIIANFLDSLHEGKFKELMAEQMSLEPNG</sequence>